<accession>A0ABT2LS71</accession>
<dbReference type="SUPFAM" id="SSF47413">
    <property type="entry name" value="lambda repressor-like DNA-binding domains"/>
    <property type="match status" value="1"/>
</dbReference>
<dbReference type="CDD" id="cd01392">
    <property type="entry name" value="HTH_LacI"/>
    <property type="match status" value="1"/>
</dbReference>
<comment type="caution">
    <text evidence="7">The sequence shown here is derived from an EMBL/GenBank/DDBJ whole genome shotgun (WGS) entry which is preliminary data.</text>
</comment>
<dbReference type="Gene3D" id="3.40.50.2300">
    <property type="match status" value="2"/>
</dbReference>
<organism evidence="7 8">
    <name type="scientific">Chelativorans salis</name>
    <dbReference type="NCBI Taxonomy" id="2978478"/>
    <lineage>
        <taxon>Bacteria</taxon>
        <taxon>Pseudomonadati</taxon>
        <taxon>Pseudomonadota</taxon>
        <taxon>Alphaproteobacteria</taxon>
        <taxon>Hyphomicrobiales</taxon>
        <taxon>Phyllobacteriaceae</taxon>
        <taxon>Chelativorans</taxon>
    </lineage>
</organism>
<sequence length="346" mass="36526">MASRGKATILDIARKAGVSKSTVSLVLQGSTLIRPGTASRVRKAIEEVGYVYNRGAANLRKAHSNVVGMVINDLTNPFFAELAVGMERVFQSAGIVPFIANTAENPVRQGEVLKSLLEQGVSGLIVSPAHGTLPDAFERIRSGGTPIIFVMRRLAESRVPVVAPDNPWGAFLATSHLIGKGHRRIAFLGGFPDMVVYHERVGGYREALAAHGIAAAEALIIQGDTNRKGGMSAIETALAFNPAPTAAMCFNDAVAFGAMTGLRKRGMEPGGDFAIVGFDDVAEAQHYMPPLTSVAVDTAGLGERAAHMMLNMIRAGTTRAGNHIGAISLIVRDSCGPDVTETRRSA</sequence>
<protein>
    <submittedName>
        <fullName evidence="7">LacI family DNA-binding transcriptional regulator</fullName>
    </submittedName>
</protein>
<dbReference type="EMBL" id="JAOCZP010000007">
    <property type="protein sequence ID" value="MCT7377375.1"/>
    <property type="molecule type" value="Genomic_DNA"/>
</dbReference>
<dbReference type="InterPro" id="IPR001761">
    <property type="entry name" value="Peripla_BP/Lac1_sug-bd_dom"/>
</dbReference>
<dbReference type="Proteomes" id="UP001320831">
    <property type="component" value="Unassembled WGS sequence"/>
</dbReference>
<keyword evidence="1" id="KW-0678">Repressor</keyword>
<dbReference type="PROSITE" id="PS00356">
    <property type="entry name" value="HTH_LACI_1"/>
    <property type="match status" value="1"/>
</dbReference>
<dbReference type="GO" id="GO:0003677">
    <property type="term" value="F:DNA binding"/>
    <property type="evidence" value="ECO:0007669"/>
    <property type="project" value="UniProtKB-KW"/>
</dbReference>
<dbReference type="PROSITE" id="PS50943">
    <property type="entry name" value="HTH_CROC1"/>
    <property type="match status" value="1"/>
</dbReference>
<evidence type="ECO:0000259" key="6">
    <source>
        <dbReference type="PROSITE" id="PS50943"/>
    </source>
</evidence>
<evidence type="ECO:0000256" key="2">
    <source>
        <dbReference type="ARBA" id="ARBA00023015"/>
    </source>
</evidence>
<dbReference type="Gene3D" id="1.10.260.40">
    <property type="entry name" value="lambda repressor-like DNA-binding domains"/>
    <property type="match status" value="1"/>
</dbReference>
<keyword evidence="3 7" id="KW-0238">DNA-binding</keyword>
<dbReference type="InterPro" id="IPR010982">
    <property type="entry name" value="Lambda_DNA-bd_dom_sf"/>
</dbReference>
<keyword evidence="8" id="KW-1185">Reference proteome</keyword>
<evidence type="ECO:0000256" key="4">
    <source>
        <dbReference type="ARBA" id="ARBA00023163"/>
    </source>
</evidence>
<evidence type="ECO:0000259" key="5">
    <source>
        <dbReference type="PROSITE" id="PS50932"/>
    </source>
</evidence>
<evidence type="ECO:0000313" key="8">
    <source>
        <dbReference type="Proteomes" id="UP001320831"/>
    </source>
</evidence>
<feature type="domain" description="HTH lacI-type" evidence="5">
    <location>
        <begin position="7"/>
        <end position="61"/>
    </location>
</feature>
<dbReference type="InterPro" id="IPR000843">
    <property type="entry name" value="HTH_LacI"/>
</dbReference>
<dbReference type="PANTHER" id="PTHR30146">
    <property type="entry name" value="LACI-RELATED TRANSCRIPTIONAL REPRESSOR"/>
    <property type="match status" value="1"/>
</dbReference>
<dbReference type="PANTHER" id="PTHR30146:SF148">
    <property type="entry name" value="HTH-TYPE TRANSCRIPTIONAL REPRESSOR PURR-RELATED"/>
    <property type="match status" value="1"/>
</dbReference>
<keyword evidence="2" id="KW-0805">Transcription regulation</keyword>
<dbReference type="InterPro" id="IPR001387">
    <property type="entry name" value="Cro/C1-type_HTH"/>
</dbReference>
<dbReference type="SMART" id="SM00354">
    <property type="entry name" value="HTH_LACI"/>
    <property type="match status" value="1"/>
</dbReference>
<evidence type="ECO:0000256" key="1">
    <source>
        <dbReference type="ARBA" id="ARBA00022491"/>
    </source>
</evidence>
<gene>
    <name evidence="7" type="ORF">N5A92_20360</name>
</gene>
<dbReference type="RefSeq" id="WP_260905855.1">
    <property type="nucleotide sequence ID" value="NZ_JAOCZP010000007.1"/>
</dbReference>
<dbReference type="PROSITE" id="PS50932">
    <property type="entry name" value="HTH_LACI_2"/>
    <property type="match status" value="1"/>
</dbReference>
<feature type="domain" description="HTH cro/C1-type" evidence="6">
    <location>
        <begin position="8"/>
        <end position="51"/>
    </location>
</feature>
<keyword evidence="4" id="KW-0804">Transcription</keyword>
<dbReference type="CDD" id="cd06289">
    <property type="entry name" value="PBP1_MalI-like"/>
    <property type="match status" value="1"/>
</dbReference>
<evidence type="ECO:0000256" key="3">
    <source>
        <dbReference type="ARBA" id="ARBA00023125"/>
    </source>
</evidence>
<reference evidence="7 8" key="1">
    <citation type="submission" date="2022-09" db="EMBL/GenBank/DDBJ databases">
        <title>Chelativorans salina sp. nov., a novel slightly halophilic bacterium isolated from a saline lake sediment enrichment.</title>
        <authorList>
            <person name="Gao L."/>
            <person name="Fang B.-Z."/>
            <person name="Li W.-J."/>
        </authorList>
    </citation>
    <scope>NUCLEOTIDE SEQUENCE [LARGE SCALE GENOMIC DNA]</scope>
    <source>
        <strain evidence="7 8">EGI FJ00035</strain>
    </source>
</reference>
<evidence type="ECO:0000313" key="7">
    <source>
        <dbReference type="EMBL" id="MCT7377375.1"/>
    </source>
</evidence>
<dbReference type="SUPFAM" id="SSF53822">
    <property type="entry name" value="Periplasmic binding protein-like I"/>
    <property type="match status" value="1"/>
</dbReference>
<proteinExistence type="predicted"/>
<dbReference type="Pfam" id="PF00532">
    <property type="entry name" value="Peripla_BP_1"/>
    <property type="match status" value="1"/>
</dbReference>
<dbReference type="Pfam" id="PF00356">
    <property type="entry name" value="LacI"/>
    <property type="match status" value="1"/>
</dbReference>
<dbReference type="InterPro" id="IPR028082">
    <property type="entry name" value="Peripla_BP_I"/>
</dbReference>
<name>A0ABT2LS71_9HYPH</name>